<name>A0AAW1WJT0_RUBAR</name>
<organism evidence="1 2">
    <name type="scientific">Rubus argutus</name>
    <name type="common">Southern blackberry</name>
    <dbReference type="NCBI Taxonomy" id="59490"/>
    <lineage>
        <taxon>Eukaryota</taxon>
        <taxon>Viridiplantae</taxon>
        <taxon>Streptophyta</taxon>
        <taxon>Embryophyta</taxon>
        <taxon>Tracheophyta</taxon>
        <taxon>Spermatophyta</taxon>
        <taxon>Magnoliopsida</taxon>
        <taxon>eudicotyledons</taxon>
        <taxon>Gunneridae</taxon>
        <taxon>Pentapetalae</taxon>
        <taxon>rosids</taxon>
        <taxon>fabids</taxon>
        <taxon>Rosales</taxon>
        <taxon>Rosaceae</taxon>
        <taxon>Rosoideae</taxon>
        <taxon>Rosoideae incertae sedis</taxon>
        <taxon>Rubus</taxon>
    </lineage>
</organism>
<reference evidence="1 2" key="1">
    <citation type="journal article" date="2023" name="G3 (Bethesda)">
        <title>A chromosome-length genome assembly and annotation of blackberry (Rubus argutus, cv. 'Hillquist').</title>
        <authorList>
            <person name="Bruna T."/>
            <person name="Aryal R."/>
            <person name="Dudchenko O."/>
            <person name="Sargent D.J."/>
            <person name="Mead D."/>
            <person name="Buti M."/>
            <person name="Cavallini A."/>
            <person name="Hytonen T."/>
            <person name="Andres J."/>
            <person name="Pham M."/>
            <person name="Weisz D."/>
            <person name="Mascagni F."/>
            <person name="Usai G."/>
            <person name="Natali L."/>
            <person name="Bassil N."/>
            <person name="Fernandez G.E."/>
            <person name="Lomsadze A."/>
            <person name="Armour M."/>
            <person name="Olukolu B."/>
            <person name="Poorten T."/>
            <person name="Britton C."/>
            <person name="Davik J."/>
            <person name="Ashrafi H."/>
            <person name="Aiden E.L."/>
            <person name="Borodovsky M."/>
            <person name="Worthington M."/>
        </authorList>
    </citation>
    <scope>NUCLEOTIDE SEQUENCE [LARGE SCALE GENOMIC DNA]</scope>
    <source>
        <strain evidence="1">PI 553951</strain>
    </source>
</reference>
<proteinExistence type="predicted"/>
<dbReference type="Proteomes" id="UP001457282">
    <property type="component" value="Unassembled WGS sequence"/>
</dbReference>
<sequence>MPTATEMHCFFSRVVQRETIEPAPGLEDWLPVSFCLAKQTRCWYDNSTDFTCETSAAGSTNTSIRYSSTDHRRGFHDLDASDTLIRNSPHIRFNLSYWVNDELRLETRTMRGVDYHGFTSSIDRLTLTLESFEPTRRRVIGIPASRSSIESLQKVRFDSLEEATLI</sequence>
<protein>
    <submittedName>
        <fullName evidence="1">Uncharacterized protein</fullName>
    </submittedName>
</protein>
<accession>A0AAW1WJT0</accession>
<comment type="caution">
    <text evidence="1">The sequence shown here is derived from an EMBL/GenBank/DDBJ whole genome shotgun (WGS) entry which is preliminary data.</text>
</comment>
<evidence type="ECO:0000313" key="1">
    <source>
        <dbReference type="EMBL" id="KAK9925160.1"/>
    </source>
</evidence>
<gene>
    <name evidence="1" type="ORF">M0R45_033495</name>
</gene>
<dbReference type="AlphaFoldDB" id="A0AAW1WJT0"/>
<evidence type="ECO:0000313" key="2">
    <source>
        <dbReference type="Proteomes" id="UP001457282"/>
    </source>
</evidence>
<keyword evidence="2" id="KW-1185">Reference proteome</keyword>
<dbReference type="EMBL" id="JBEDUW010000006">
    <property type="protein sequence ID" value="KAK9925160.1"/>
    <property type="molecule type" value="Genomic_DNA"/>
</dbReference>